<keyword evidence="1" id="KW-0732">Signal</keyword>
<dbReference type="GeneID" id="24101578"/>
<feature type="chain" id="PRO_5003778988" evidence="1">
    <location>
        <begin position="17"/>
        <end position="81"/>
    </location>
</feature>
<gene>
    <name evidence="2" type="ORF">FIBRA_08963</name>
</gene>
<evidence type="ECO:0000313" key="2">
    <source>
        <dbReference type="EMBL" id="CCM06678.1"/>
    </source>
</evidence>
<evidence type="ECO:0000256" key="1">
    <source>
        <dbReference type="SAM" id="SignalP"/>
    </source>
</evidence>
<dbReference type="RefSeq" id="XP_012185961.1">
    <property type="nucleotide sequence ID" value="XM_012330571.1"/>
</dbReference>
<keyword evidence="3" id="KW-1185">Reference proteome</keyword>
<feature type="signal peptide" evidence="1">
    <location>
        <begin position="1"/>
        <end position="16"/>
    </location>
</feature>
<organism evidence="2 3">
    <name type="scientific">Fibroporia radiculosa</name>
    <dbReference type="NCBI Taxonomy" id="599839"/>
    <lineage>
        <taxon>Eukaryota</taxon>
        <taxon>Fungi</taxon>
        <taxon>Dikarya</taxon>
        <taxon>Basidiomycota</taxon>
        <taxon>Agaricomycotina</taxon>
        <taxon>Agaricomycetes</taxon>
        <taxon>Polyporales</taxon>
        <taxon>Fibroporiaceae</taxon>
        <taxon>Fibroporia</taxon>
    </lineage>
</organism>
<protein>
    <submittedName>
        <fullName evidence="2">Uncharacterized protein</fullName>
    </submittedName>
</protein>
<proteinExistence type="predicted"/>
<dbReference type="HOGENOM" id="CLU_2573919_0_0_1"/>
<sequence>MAMTVLFVAAYELADSTCIQHHGDYPNGNTRLLWLYGKIFVRSLVMEVTQTWRKQLALSGITGQGDAKGKLASLMYAKAWS</sequence>
<dbReference type="InParanoid" id="J4GIL6"/>
<name>J4GIL6_9APHY</name>
<accession>J4GIL6</accession>
<dbReference type="AlphaFoldDB" id="J4GIL6"/>
<reference evidence="2 3" key="1">
    <citation type="journal article" date="2012" name="Appl. Environ. Microbiol.">
        <title>Short-read sequencing for genomic analysis of the brown rot fungus Fibroporia radiculosa.</title>
        <authorList>
            <person name="Tang J.D."/>
            <person name="Perkins A.D."/>
            <person name="Sonstegard T.S."/>
            <person name="Schroeder S.G."/>
            <person name="Burgess S.C."/>
            <person name="Diehl S.V."/>
        </authorList>
    </citation>
    <scope>NUCLEOTIDE SEQUENCE [LARGE SCALE GENOMIC DNA]</scope>
    <source>
        <strain evidence="2 3">TFFH 294</strain>
    </source>
</reference>
<dbReference type="Proteomes" id="UP000006352">
    <property type="component" value="Unassembled WGS sequence"/>
</dbReference>
<evidence type="ECO:0000313" key="3">
    <source>
        <dbReference type="Proteomes" id="UP000006352"/>
    </source>
</evidence>
<dbReference type="EMBL" id="HE797447">
    <property type="protein sequence ID" value="CCM06678.1"/>
    <property type="molecule type" value="Genomic_DNA"/>
</dbReference>